<dbReference type="EMBL" id="HBUE01312706">
    <property type="protein sequence ID" value="CAG6584050.1"/>
    <property type="molecule type" value="Transcribed_RNA"/>
</dbReference>
<protein>
    <submittedName>
        <fullName evidence="1">(northern house mosquito) hypothetical protein</fullName>
    </submittedName>
</protein>
<dbReference type="EMBL" id="HBUE01050940">
    <property type="protein sequence ID" value="CAG6464382.1"/>
    <property type="molecule type" value="Transcribed_RNA"/>
</dbReference>
<dbReference type="EMBL" id="HBUE01312705">
    <property type="protein sequence ID" value="CAG6584046.1"/>
    <property type="molecule type" value="Transcribed_RNA"/>
</dbReference>
<name>A0A8D8HCA6_CULPI</name>
<dbReference type="EMBL" id="HBUE01050941">
    <property type="protein sequence ID" value="CAG6464385.1"/>
    <property type="molecule type" value="Transcribed_RNA"/>
</dbReference>
<proteinExistence type="predicted"/>
<organism evidence="1">
    <name type="scientific">Culex pipiens</name>
    <name type="common">House mosquito</name>
    <dbReference type="NCBI Taxonomy" id="7175"/>
    <lineage>
        <taxon>Eukaryota</taxon>
        <taxon>Metazoa</taxon>
        <taxon>Ecdysozoa</taxon>
        <taxon>Arthropoda</taxon>
        <taxon>Hexapoda</taxon>
        <taxon>Insecta</taxon>
        <taxon>Pterygota</taxon>
        <taxon>Neoptera</taxon>
        <taxon>Endopterygota</taxon>
        <taxon>Diptera</taxon>
        <taxon>Nematocera</taxon>
        <taxon>Culicoidea</taxon>
        <taxon>Culicidae</taxon>
        <taxon>Culicinae</taxon>
        <taxon>Culicini</taxon>
        <taxon>Culex</taxon>
        <taxon>Culex</taxon>
    </lineage>
</organism>
<dbReference type="AlphaFoldDB" id="A0A8D8HCA6"/>
<sequence length="100" mass="11739">MFGYKSLYVIPLHFVAQPIICGEGDCQQGNGNNGGYRRERQRYCTAGHLEAFIYLLRSRRRTFSNPFHIHWHTHLFFEHAESTKDLCHPLLLVILTHCPR</sequence>
<evidence type="ECO:0000313" key="1">
    <source>
        <dbReference type="EMBL" id="CAG6532174.1"/>
    </source>
</evidence>
<dbReference type="EMBL" id="HBUE01206402">
    <property type="protein sequence ID" value="CAG6532178.1"/>
    <property type="molecule type" value="Transcribed_RNA"/>
</dbReference>
<accession>A0A8D8HCA6</accession>
<dbReference type="EMBL" id="HBUE01206401">
    <property type="protein sequence ID" value="CAG6532174.1"/>
    <property type="molecule type" value="Transcribed_RNA"/>
</dbReference>
<reference evidence="1" key="1">
    <citation type="submission" date="2021-05" db="EMBL/GenBank/DDBJ databases">
        <authorList>
            <person name="Alioto T."/>
            <person name="Alioto T."/>
            <person name="Gomez Garrido J."/>
        </authorList>
    </citation>
    <scope>NUCLEOTIDE SEQUENCE</scope>
</reference>